<organism evidence="3 4">
    <name type="scientific">Marinitoga hydrogenitolerans (strain DSM 16785 / JCM 12826 / AT1271)</name>
    <dbReference type="NCBI Taxonomy" id="1122195"/>
    <lineage>
        <taxon>Bacteria</taxon>
        <taxon>Thermotogati</taxon>
        <taxon>Thermotogota</taxon>
        <taxon>Thermotogae</taxon>
        <taxon>Petrotogales</taxon>
        <taxon>Petrotogaceae</taxon>
        <taxon>Marinitoga</taxon>
    </lineage>
</organism>
<dbReference type="PANTHER" id="PTHR22617">
    <property type="entry name" value="CHEMOTAXIS SENSOR HISTIDINE KINASE-RELATED"/>
    <property type="match status" value="1"/>
</dbReference>
<dbReference type="InterPro" id="IPR039315">
    <property type="entry name" value="CheW"/>
</dbReference>
<feature type="domain" description="CheW-like" evidence="2">
    <location>
        <begin position="278"/>
        <end position="411"/>
    </location>
</feature>
<dbReference type="InterPro" id="IPR036061">
    <property type="entry name" value="CheW-like_dom_sf"/>
</dbReference>
<dbReference type="SUPFAM" id="SSF50341">
    <property type="entry name" value="CheW-like"/>
    <property type="match status" value="3"/>
</dbReference>
<dbReference type="GO" id="GO:0005829">
    <property type="term" value="C:cytosol"/>
    <property type="evidence" value="ECO:0007669"/>
    <property type="project" value="TreeGrafter"/>
</dbReference>
<dbReference type="Pfam" id="PF01584">
    <property type="entry name" value="CheW"/>
    <property type="match status" value="3"/>
</dbReference>
<sequence length="456" mass="53093">MKKITKIPLLPDYIEGLINLRGELLPIINLKKRLGYNGNYNELSKIIIINGKTPFGIMVDKTKGILNEIDSKIESESKYIDSVLKKNNKDYILLNIEKLIEIKKTNITKIELNKKTKRKIQKENLKKVMVFELNNEKYGFIINDIQEIIKYIIPNKVPKIPKYVKGIITVRDEVLPVVDLNMFLYNKKTFISEYTKLIIINVDGVKVALIVDNTYFLISTPEIKKIPLTIKENKNLKGFLKYKNMSVMILDPKFIINNNIRVLNKKSKCTKKEETIKKEKYILFELDNEKYAIEMNSIIEINKLGKITRIPNSADYVRGFMNLRGEIFPIIDLKKRFKWGKVTDITDFSRVIIVSIDNQKLGFLTNQVNEIVQMNKIEFESNNKFVMGAGDYKGDVVLILDLKKIFNKNELMNLNKKIQNITKKNEEETNEKLSNSKVVKNNKSIEMKNNKLKKSR</sequence>
<reference evidence="3" key="1">
    <citation type="submission" date="2016-11" db="EMBL/GenBank/DDBJ databases">
        <authorList>
            <person name="Varghese N."/>
            <person name="Submissions S."/>
        </authorList>
    </citation>
    <scope>NUCLEOTIDE SEQUENCE [LARGE SCALE GENOMIC DNA]</scope>
    <source>
        <strain evidence="3">DSM 16785</strain>
    </source>
</reference>
<feature type="region of interest" description="Disordered" evidence="1">
    <location>
        <begin position="426"/>
        <end position="456"/>
    </location>
</feature>
<evidence type="ECO:0000313" key="4">
    <source>
        <dbReference type="Proteomes" id="UP000184334"/>
    </source>
</evidence>
<dbReference type="Proteomes" id="UP000184334">
    <property type="component" value="Unassembled WGS sequence"/>
</dbReference>
<dbReference type="SMART" id="SM00260">
    <property type="entry name" value="CheW"/>
    <property type="match status" value="3"/>
</dbReference>
<feature type="domain" description="CheW-like" evidence="2">
    <location>
        <begin position="1"/>
        <end position="105"/>
    </location>
</feature>
<dbReference type="GO" id="GO:0007165">
    <property type="term" value="P:signal transduction"/>
    <property type="evidence" value="ECO:0007669"/>
    <property type="project" value="InterPro"/>
</dbReference>
<dbReference type="PANTHER" id="PTHR22617:SF23">
    <property type="entry name" value="CHEMOTAXIS PROTEIN CHEW"/>
    <property type="match status" value="1"/>
</dbReference>
<dbReference type="PROSITE" id="PS50851">
    <property type="entry name" value="CHEW"/>
    <property type="match status" value="3"/>
</dbReference>
<dbReference type="EMBL" id="FQUI01000007">
    <property type="protein sequence ID" value="SHE56591.1"/>
    <property type="molecule type" value="Genomic_DNA"/>
</dbReference>
<evidence type="ECO:0000256" key="1">
    <source>
        <dbReference type="SAM" id="MobiDB-lite"/>
    </source>
</evidence>
<accession>A0A1M4UIK3</accession>
<dbReference type="Gene3D" id="2.30.30.40">
    <property type="entry name" value="SH3 Domains"/>
    <property type="match status" value="3"/>
</dbReference>
<protein>
    <submittedName>
        <fullName evidence="3">Purine-binding chemotaxis protein CheW</fullName>
    </submittedName>
</protein>
<feature type="domain" description="CheW-like" evidence="2">
    <location>
        <begin position="125"/>
        <end position="261"/>
    </location>
</feature>
<keyword evidence="4" id="KW-1185">Reference proteome</keyword>
<dbReference type="Gene3D" id="2.40.50.180">
    <property type="entry name" value="CheA-289, Domain 4"/>
    <property type="match status" value="3"/>
</dbReference>
<dbReference type="InterPro" id="IPR002545">
    <property type="entry name" value="CheW-lke_dom"/>
</dbReference>
<comment type="caution">
    <text evidence="3">The sequence shown here is derived from an EMBL/GenBank/DDBJ whole genome shotgun (WGS) entry which is preliminary data.</text>
</comment>
<dbReference type="STRING" id="1122195.SAMN02745164_00690"/>
<feature type="compositionally biased region" description="Low complexity" evidence="1">
    <location>
        <begin position="432"/>
        <end position="442"/>
    </location>
</feature>
<gene>
    <name evidence="3" type="ORF">SAMN02745164_00690</name>
</gene>
<proteinExistence type="predicted"/>
<dbReference type="AlphaFoldDB" id="A0A1M4UIK3"/>
<dbReference type="GO" id="GO:0006935">
    <property type="term" value="P:chemotaxis"/>
    <property type="evidence" value="ECO:0007669"/>
    <property type="project" value="InterPro"/>
</dbReference>
<evidence type="ECO:0000259" key="2">
    <source>
        <dbReference type="PROSITE" id="PS50851"/>
    </source>
</evidence>
<evidence type="ECO:0000313" key="3">
    <source>
        <dbReference type="EMBL" id="SHE56591.1"/>
    </source>
</evidence>
<name>A0A1M4UIK3_MARH1</name>